<name>A0A1Y2G0T8_9BASI</name>
<reference evidence="1 2" key="1">
    <citation type="submission" date="2016-07" db="EMBL/GenBank/DDBJ databases">
        <title>Pervasive Adenine N6-methylation of Active Genes in Fungi.</title>
        <authorList>
            <consortium name="DOE Joint Genome Institute"/>
            <person name="Mondo S.J."/>
            <person name="Dannebaum R.O."/>
            <person name="Kuo R.C."/>
            <person name="Labutti K."/>
            <person name="Haridas S."/>
            <person name="Kuo A."/>
            <person name="Salamov A."/>
            <person name="Ahrendt S.R."/>
            <person name="Lipzen A."/>
            <person name="Sullivan W."/>
            <person name="Andreopoulos W.B."/>
            <person name="Clum A."/>
            <person name="Lindquist E."/>
            <person name="Daum C."/>
            <person name="Ramamoorthy G.K."/>
            <person name="Gryganskyi A."/>
            <person name="Culley D."/>
            <person name="Magnuson J.K."/>
            <person name="James T.Y."/>
            <person name="O'Malley M.A."/>
            <person name="Stajich J.E."/>
            <person name="Spatafora J.W."/>
            <person name="Visel A."/>
            <person name="Grigoriev I.V."/>
        </authorList>
    </citation>
    <scope>NUCLEOTIDE SEQUENCE [LARGE SCALE GENOMIC DNA]</scope>
    <source>
        <strain evidence="1 2">62-1032</strain>
    </source>
</reference>
<sequence>MPNVRSEDGKAKKAARRRQRAADERFAASLVYLGEKEFQRGLAFVACSRVCSIDGLAFDAPFPASRLTNLGGGGSSASWEEDVKRREDLGFKEEFHGQ</sequence>
<keyword evidence="2" id="KW-1185">Reference proteome</keyword>
<accession>A0A1Y2G0T8</accession>
<proteinExistence type="predicted"/>
<evidence type="ECO:0000313" key="2">
    <source>
        <dbReference type="Proteomes" id="UP000193467"/>
    </source>
</evidence>
<gene>
    <name evidence="1" type="ORF">BCR35DRAFT_301284</name>
</gene>
<comment type="caution">
    <text evidence="1">The sequence shown here is derived from an EMBL/GenBank/DDBJ whole genome shotgun (WGS) entry which is preliminary data.</text>
</comment>
<dbReference type="Proteomes" id="UP000193467">
    <property type="component" value="Unassembled WGS sequence"/>
</dbReference>
<dbReference type="EMBL" id="MCGR01000009">
    <property type="protein sequence ID" value="ORY88550.1"/>
    <property type="molecule type" value="Genomic_DNA"/>
</dbReference>
<dbReference type="OrthoDB" id="416437at2759"/>
<evidence type="ECO:0000313" key="1">
    <source>
        <dbReference type="EMBL" id="ORY88550.1"/>
    </source>
</evidence>
<organism evidence="1 2">
    <name type="scientific">Leucosporidium creatinivorum</name>
    <dbReference type="NCBI Taxonomy" id="106004"/>
    <lineage>
        <taxon>Eukaryota</taxon>
        <taxon>Fungi</taxon>
        <taxon>Dikarya</taxon>
        <taxon>Basidiomycota</taxon>
        <taxon>Pucciniomycotina</taxon>
        <taxon>Microbotryomycetes</taxon>
        <taxon>Leucosporidiales</taxon>
        <taxon>Leucosporidium</taxon>
    </lineage>
</organism>
<dbReference type="AlphaFoldDB" id="A0A1Y2G0T8"/>
<protein>
    <submittedName>
        <fullName evidence="1">Uncharacterized protein</fullName>
    </submittedName>
</protein>
<dbReference type="InParanoid" id="A0A1Y2G0T8"/>